<dbReference type="EMBL" id="LCKD01000008">
    <property type="protein sequence ID" value="KKT90024.1"/>
    <property type="molecule type" value="Genomic_DNA"/>
</dbReference>
<dbReference type="AlphaFoldDB" id="A0A0G1P0Y3"/>
<feature type="compositionally biased region" description="Low complexity" evidence="1">
    <location>
        <begin position="14"/>
        <end position="28"/>
    </location>
</feature>
<feature type="region of interest" description="Disordered" evidence="1">
    <location>
        <begin position="1"/>
        <end position="30"/>
    </location>
</feature>
<name>A0A0G1P0Y3_9BACT</name>
<organism evidence="3 4">
    <name type="scientific">Candidatus Yanofskybacteria bacterium GW2011_GWB1_45_11</name>
    <dbReference type="NCBI Taxonomy" id="1619026"/>
    <lineage>
        <taxon>Bacteria</taxon>
        <taxon>Candidatus Yanofskyibacteriota</taxon>
    </lineage>
</organism>
<keyword evidence="2" id="KW-0472">Membrane</keyword>
<evidence type="ECO:0000256" key="2">
    <source>
        <dbReference type="SAM" id="Phobius"/>
    </source>
</evidence>
<reference evidence="3 4" key="1">
    <citation type="journal article" date="2015" name="Nature">
        <title>rRNA introns, odd ribosomes, and small enigmatic genomes across a large radiation of phyla.</title>
        <authorList>
            <person name="Brown C.T."/>
            <person name="Hug L.A."/>
            <person name="Thomas B.C."/>
            <person name="Sharon I."/>
            <person name="Castelle C.J."/>
            <person name="Singh A."/>
            <person name="Wilkins M.J."/>
            <person name="Williams K.H."/>
            <person name="Banfield J.F."/>
        </authorList>
    </citation>
    <scope>NUCLEOTIDE SEQUENCE [LARGE SCALE GENOMIC DNA]</scope>
</reference>
<evidence type="ECO:0000313" key="3">
    <source>
        <dbReference type="EMBL" id="KKT90024.1"/>
    </source>
</evidence>
<keyword evidence="2" id="KW-1133">Transmembrane helix</keyword>
<sequence>MEGDQIKPTPEEIPQASTQTADQSTTPSPVIPAVGTAGGMSALMKLVIVLAVAVAAVVTILIFKNQIFGMFGSDNNNADDIATTSTASPASSRAAQNSCKNLNEDAFNDMVRRLGLNQPGLKWVATDKYPEEFPDDFPKYENATVQAYVSADVPASKDNPASKSFIVVTCSNDDEVKIKKYFEGLTFSATGWESLYEAAQRQYSQMSNVPPEVKQTILQGIKNQLLTGYVRGGVPATGKAKVENIMSVGIIQGKILYSFAIPQ</sequence>
<evidence type="ECO:0000256" key="1">
    <source>
        <dbReference type="SAM" id="MobiDB-lite"/>
    </source>
</evidence>
<gene>
    <name evidence="3" type="ORF">UW90_C0008G0013</name>
</gene>
<comment type="caution">
    <text evidence="3">The sequence shown here is derived from an EMBL/GenBank/DDBJ whole genome shotgun (WGS) entry which is preliminary data.</text>
</comment>
<feature type="transmembrane region" description="Helical" evidence="2">
    <location>
        <begin position="42"/>
        <end position="63"/>
    </location>
</feature>
<proteinExistence type="predicted"/>
<accession>A0A0G1P0Y3</accession>
<evidence type="ECO:0000313" key="4">
    <source>
        <dbReference type="Proteomes" id="UP000034368"/>
    </source>
</evidence>
<keyword evidence="2" id="KW-0812">Transmembrane</keyword>
<dbReference type="Proteomes" id="UP000034368">
    <property type="component" value="Unassembled WGS sequence"/>
</dbReference>
<protein>
    <submittedName>
        <fullName evidence="3">Uncharacterized protein</fullName>
    </submittedName>
</protein>